<keyword evidence="3" id="KW-1185">Reference proteome</keyword>
<name>A0AAD0WAQ7_9NEIS</name>
<evidence type="ECO:0000256" key="1">
    <source>
        <dbReference type="SAM" id="MobiDB-lite"/>
    </source>
</evidence>
<sequence>MHSRLTARKHSNGEQPLRGATPLSIMKKRRAASARFFEALPMRQSLFLRRLAGCWLAALVAFGCGSPAASLAAGMIYIGHAPETSVDERYDYHWAILRAALDATRPRWGDYSLRFAPRMNEARQLQELSHPRGRLNVVIRETNRDYERRYHPVRIPIDRGLLGYRVLLIRDTRQTDFNTVASLADLRRFSIIQGDGWGDNAILKQAGLTVVTDPNYDGLFRMLERGLGDAFSRGVAEVEEEIRVYQPQYRHMALERSLLLYYPLPTYFWFGRDAEGQRLAQRVDQGMKQMLRNGEFQRLFQKYHAGLIQRLDLKHRRLIRIDNPFLPPSTPFADRSLWFDPTTAK</sequence>
<protein>
    <recommendedName>
        <fullName evidence="4">Solute-binding protein family 3/N-terminal domain-containing protein</fullName>
    </recommendedName>
</protein>
<accession>A0AAD0WAQ7</accession>
<proteinExistence type="predicted"/>
<dbReference type="AlphaFoldDB" id="A0AAD0WAQ7"/>
<dbReference type="EMBL" id="CP031968">
    <property type="protein sequence ID" value="AXT48822.1"/>
    <property type="molecule type" value="Genomic_DNA"/>
</dbReference>
<dbReference type="Proteomes" id="UP000259465">
    <property type="component" value="Chromosome"/>
</dbReference>
<evidence type="ECO:0000313" key="3">
    <source>
        <dbReference type="Proteomes" id="UP000259465"/>
    </source>
</evidence>
<feature type="region of interest" description="Disordered" evidence="1">
    <location>
        <begin position="1"/>
        <end position="20"/>
    </location>
</feature>
<dbReference type="SUPFAM" id="SSF53850">
    <property type="entry name" value="Periplasmic binding protein-like II"/>
    <property type="match status" value="1"/>
</dbReference>
<dbReference type="KEGG" id="crz:D1345_22815"/>
<organism evidence="2 3">
    <name type="scientific">Chromobacterium rhizoryzae</name>
    <dbReference type="NCBI Taxonomy" id="1778675"/>
    <lineage>
        <taxon>Bacteria</taxon>
        <taxon>Pseudomonadati</taxon>
        <taxon>Pseudomonadota</taxon>
        <taxon>Betaproteobacteria</taxon>
        <taxon>Neisseriales</taxon>
        <taxon>Chromobacteriaceae</taxon>
        <taxon>Chromobacterium</taxon>
    </lineage>
</organism>
<evidence type="ECO:0008006" key="4">
    <source>
        <dbReference type="Google" id="ProtNLM"/>
    </source>
</evidence>
<gene>
    <name evidence="2" type="ORF">D1345_22815</name>
</gene>
<evidence type="ECO:0000313" key="2">
    <source>
        <dbReference type="EMBL" id="AXT48822.1"/>
    </source>
</evidence>
<reference evidence="2 3" key="1">
    <citation type="submission" date="2018-08" db="EMBL/GenBank/DDBJ databases">
        <title>Complete genome sequence of JP2-74.</title>
        <authorList>
            <person name="Wu L."/>
        </authorList>
    </citation>
    <scope>NUCLEOTIDE SEQUENCE [LARGE SCALE GENOMIC DNA]</scope>
    <source>
        <strain evidence="2 3">JP2-74</strain>
    </source>
</reference>
<feature type="compositionally biased region" description="Basic residues" evidence="1">
    <location>
        <begin position="1"/>
        <end position="10"/>
    </location>
</feature>